<keyword evidence="4" id="KW-0472">Membrane</keyword>
<reference evidence="5" key="2">
    <citation type="submission" date="2025-09" db="UniProtKB">
        <authorList>
            <consortium name="Ensembl"/>
        </authorList>
    </citation>
    <scope>IDENTIFICATION</scope>
</reference>
<dbReference type="AlphaFoldDB" id="A0A8C4QIC6"/>
<keyword evidence="4" id="KW-0812">Transmembrane</keyword>
<keyword evidence="6" id="KW-1185">Reference proteome</keyword>
<accession>A0A8C4QIC6</accession>
<dbReference type="GO" id="GO:0033962">
    <property type="term" value="P:P-body assembly"/>
    <property type="evidence" value="ECO:0007669"/>
    <property type="project" value="TreeGrafter"/>
</dbReference>
<name>A0A8C4QIC6_EPTBU</name>
<feature type="transmembrane region" description="Helical" evidence="4">
    <location>
        <begin position="185"/>
        <end position="208"/>
    </location>
</feature>
<dbReference type="PANTHER" id="PTHR21551:SF0">
    <property type="entry name" value="PROTEIN ASSOCIATED WITH TOPO II RELATED-1, ISOFORM A"/>
    <property type="match status" value="1"/>
</dbReference>
<keyword evidence="2" id="KW-0963">Cytoplasm</keyword>
<dbReference type="GO" id="GO:0000932">
    <property type="term" value="C:P-body"/>
    <property type="evidence" value="ECO:0007669"/>
    <property type="project" value="UniProtKB-SubCell"/>
</dbReference>
<evidence type="ECO:0000313" key="6">
    <source>
        <dbReference type="Proteomes" id="UP000694388"/>
    </source>
</evidence>
<dbReference type="Proteomes" id="UP000694388">
    <property type="component" value="Unplaced"/>
</dbReference>
<dbReference type="PANTHER" id="PTHR21551">
    <property type="entry name" value="TOPOISOMERASE II-ASSOCIATED PROTEIN PAT1"/>
    <property type="match status" value="1"/>
</dbReference>
<feature type="compositionally biased region" description="Acidic residues" evidence="3">
    <location>
        <begin position="16"/>
        <end position="27"/>
    </location>
</feature>
<evidence type="ECO:0000256" key="4">
    <source>
        <dbReference type="SAM" id="Phobius"/>
    </source>
</evidence>
<protein>
    <submittedName>
        <fullName evidence="5">Uncharacterized protein</fullName>
    </submittedName>
</protein>
<evidence type="ECO:0000313" key="5">
    <source>
        <dbReference type="Ensembl" id="ENSEBUP00000015408.1"/>
    </source>
</evidence>
<sequence>MGQGMVDLEGTVKEPSDEEDEDNIDQFNDDTFGPGALDEDWEAAHERLAGLRLSAGGHCMFNLGTNDEGYELGEAELEESLSKLVLEEDLDDTAVVASRKQLLVHPINSSIWDEAIVRAGKAMSADEVRQSLLNRAPPPRSTSPVFGSPPVHTAPIGTPPKYPPHPQQVRAFVDVRWLQFCLVYLFYHLSLHLSIFFPVFVFCTHLMFLAGRLSPSQFSCLPTVLPSPLNPLSPLPHKLLPGCRPHLIHPYVRPPQFMSPPAMHFFVGGWVGVLSLFSQCWVFTMLDTSQQNGVATGCHPPGTGCPSSFDPYANLMTQREKEWVVRIQMLQLQSGGSGVNDYYYKMYFERLERRAMAGDATSGGISKKREPLRLITPQVALAEHTYTPSNQVFYTVGSYMQSVLTKQIWTSCINDFHSCINLAWEEGFVTMMTVRKGRRLIGRMLPFLLASQQAAIVIATANHITHVVRKDSADEVSPFLFVNAQIDISHVLLPFLPAFSLALGAQSLPTLTTVLEILTRGTASSLCLTNRVGYHSSWSKEDHVTYACAMAGGI</sequence>
<evidence type="ECO:0000256" key="3">
    <source>
        <dbReference type="SAM" id="MobiDB-lite"/>
    </source>
</evidence>
<comment type="subcellular location">
    <subcellularLocation>
        <location evidence="1">Cytoplasm</location>
        <location evidence="1">P-body</location>
    </subcellularLocation>
</comment>
<organism evidence="5 6">
    <name type="scientific">Eptatretus burgeri</name>
    <name type="common">Inshore hagfish</name>
    <dbReference type="NCBI Taxonomy" id="7764"/>
    <lineage>
        <taxon>Eukaryota</taxon>
        <taxon>Metazoa</taxon>
        <taxon>Chordata</taxon>
        <taxon>Craniata</taxon>
        <taxon>Vertebrata</taxon>
        <taxon>Cyclostomata</taxon>
        <taxon>Myxini</taxon>
        <taxon>Myxiniformes</taxon>
        <taxon>Myxinidae</taxon>
        <taxon>Eptatretinae</taxon>
        <taxon>Eptatretus</taxon>
    </lineage>
</organism>
<dbReference type="InterPro" id="IPR039900">
    <property type="entry name" value="Pat1-like"/>
</dbReference>
<dbReference type="GeneTree" id="ENSGT00520000055649"/>
<reference evidence="5" key="1">
    <citation type="submission" date="2025-08" db="UniProtKB">
        <authorList>
            <consortium name="Ensembl"/>
        </authorList>
    </citation>
    <scope>IDENTIFICATION</scope>
</reference>
<dbReference type="GO" id="GO:0000290">
    <property type="term" value="P:deadenylation-dependent decapping of nuclear-transcribed mRNA"/>
    <property type="evidence" value="ECO:0007669"/>
    <property type="project" value="InterPro"/>
</dbReference>
<evidence type="ECO:0000256" key="2">
    <source>
        <dbReference type="ARBA" id="ARBA00022490"/>
    </source>
</evidence>
<feature type="region of interest" description="Disordered" evidence="3">
    <location>
        <begin position="1"/>
        <end position="27"/>
    </location>
</feature>
<evidence type="ECO:0000256" key="1">
    <source>
        <dbReference type="ARBA" id="ARBA00004201"/>
    </source>
</evidence>
<keyword evidence="4" id="KW-1133">Transmembrane helix</keyword>
<dbReference type="GO" id="GO:0003723">
    <property type="term" value="F:RNA binding"/>
    <property type="evidence" value="ECO:0007669"/>
    <property type="project" value="TreeGrafter"/>
</dbReference>
<dbReference type="Ensembl" id="ENSEBUT00000015984.1">
    <property type="protein sequence ID" value="ENSEBUP00000015408.1"/>
    <property type="gene ID" value="ENSEBUG00000009710.1"/>
</dbReference>
<proteinExistence type="predicted"/>